<evidence type="ECO:0000256" key="1">
    <source>
        <dbReference type="ARBA" id="ARBA00008780"/>
    </source>
</evidence>
<dbReference type="STRING" id="1165861.A0A0L0VR84"/>
<proteinExistence type="inferred from homology"/>
<keyword evidence="4 8" id="KW-0378">Hydrolase</keyword>
<reference evidence="12" key="1">
    <citation type="submission" date="2014-03" db="EMBL/GenBank/DDBJ databases">
        <title>The Genome Sequence of Puccinia striiformis f. sp. tritici PST-78.</title>
        <authorList>
            <consortium name="The Broad Institute Genome Sequencing Platform"/>
            <person name="Cuomo C."/>
            <person name="Hulbert S."/>
            <person name="Chen X."/>
            <person name="Walker B."/>
            <person name="Young S.K."/>
            <person name="Zeng Q."/>
            <person name="Gargeya S."/>
            <person name="Fitzgerald M."/>
            <person name="Haas B."/>
            <person name="Abouelleil A."/>
            <person name="Alvarado L."/>
            <person name="Arachchi H.M."/>
            <person name="Berlin A.M."/>
            <person name="Chapman S.B."/>
            <person name="Goldberg J."/>
            <person name="Griggs A."/>
            <person name="Gujja S."/>
            <person name="Hansen M."/>
            <person name="Howarth C."/>
            <person name="Imamovic A."/>
            <person name="Larimer J."/>
            <person name="McCowan C."/>
            <person name="Montmayeur A."/>
            <person name="Murphy C."/>
            <person name="Neiman D."/>
            <person name="Pearson M."/>
            <person name="Priest M."/>
            <person name="Roberts A."/>
            <person name="Saif S."/>
            <person name="Shea T."/>
            <person name="Sisk P."/>
            <person name="Sykes S."/>
            <person name="Wortman J."/>
            <person name="Nusbaum C."/>
            <person name="Birren B."/>
        </authorList>
    </citation>
    <scope>NUCLEOTIDE SEQUENCE [LARGE SCALE GENOMIC DNA]</scope>
    <source>
        <strain evidence="12">race PST-78</strain>
    </source>
</reference>
<dbReference type="GO" id="GO:0005829">
    <property type="term" value="C:cytosol"/>
    <property type="evidence" value="ECO:0007669"/>
    <property type="project" value="TreeGrafter"/>
</dbReference>
<evidence type="ECO:0000313" key="11">
    <source>
        <dbReference type="EMBL" id="KNF01495.1"/>
    </source>
</evidence>
<keyword evidence="3" id="KW-0732">Signal</keyword>
<dbReference type="SMART" id="SM00022">
    <property type="entry name" value="PLAc"/>
    <property type="match status" value="1"/>
</dbReference>
<dbReference type="SUPFAM" id="SSF52151">
    <property type="entry name" value="FabD/lysophospholipase-like"/>
    <property type="match status" value="1"/>
</dbReference>
<dbReference type="GO" id="GO:0004622">
    <property type="term" value="F:phosphatidylcholine lysophospholipase activity"/>
    <property type="evidence" value="ECO:0007669"/>
    <property type="project" value="UniProtKB-EC"/>
</dbReference>
<evidence type="ECO:0000256" key="2">
    <source>
        <dbReference type="ARBA" id="ARBA00013274"/>
    </source>
</evidence>
<evidence type="ECO:0000259" key="10">
    <source>
        <dbReference type="PROSITE" id="PS51210"/>
    </source>
</evidence>
<dbReference type="PROSITE" id="PS51210">
    <property type="entry name" value="PLA2C"/>
    <property type="match status" value="1"/>
</dbReference>
<comment type="caution">
    <text evidence="11">The sequence shown here is derived from an EMBL/GenBank/DDBJ whole genome shotgun (WGS) entry which is preliminary data.</text>
</comment>
<keyword evidence="5 8" id="KW-0442">Lipid degradation</keyword>
<dbReference type="PANTHER" id="PTHR10728:SF33">
    <property type="entry name" value="LYSOPHOSPHOLIPASE 1-RELATED"/>
    <property type="match status" value="1"/>
</dbReference>
<evidence type="ECO:0000256" key="7">
    <source>
        <dbReference type="ARBA" id="ARBA00023180"/>
    </source>
</evidence>
<dbReference type="Pfam" id="PF01735">
    <property type="entry name" value="PLA2_B"/>
    <property type="match status" value="1"/>
</dbReference>
<dbReference type="GO" id="GO:0004623">
    <property type="term" value="F:phospholipase A2 activity"/>
    <property type="evidence" value="ECO:0007669"/>
    <property type="project" value="TreeGrafter"/>
</dbReference>
<dbReference type="PANTHER" id="PTHR10728">
    <property type="entry name" value="CYTOSOLIC PHOSPHOLIPASE A2"/>
    <property type="match status" value="1"/>
</dbReference>
<dbReference type="Proteomes" id="UP000054564">
    <property type="component" value="Unassembled WGS sequence"/>
</dbReference>
<keyword evidence="12" id="KW-1185">Reference proteome</keyword>
<comment type="catalytic activity">
    <reaction evidence="9">
        <text>a 1-acyl-sn-glycero-3-phosphocholine + H2O = sn-glycerol 3-phosphocholine + a fatty acid + H(+)</text>
        <dbReference type="Rhea" id="RHEA:15177"/>
        <dbReference type="ChEBI" id="CHEBI:15377"/>
        <dbReference type="ChEBI" id="CHEBI:15378"/>
        <dbReference type="ChEBI" id="CHEBI:16870"/>
        <dbReference type="ChEBI" id="CHEBI:28868"/>
        <dbReference type="ChEBI" id="CHEBI:58168"/>
        <dbReference type="EC" id="3.1.1.5"/>
    </reaction>
</comment>
<organism evidence="11 12">
    <name type="scientific">Puccinia striiformis f. sp. tritici PST-78</name>
    <dbReference type="NCBI Taxonomy" id="1165861"/>
    <lineage>
        <taxon>Eukaryota</taxon>
        <taxon>Fungi</taxon>
        <taxon>Dikarya</taxon>
        <taxon>Basidiomycota</taxon>
        <taxon>Pucciniomycotina</taxon>
        <taxon>Pucciniomycetes</taxon>
        <taxon>Pucciniales</taxon>
        <taxon>Pucciniaceae</taxon>
        <taxon>Puccinia</taxon>
    </lineage>
</organism>
<evidence type="ECO:0000256" key="4">
    <source>
        <dbReference type="ARBA" id="ARBA00022801"/>
    </source>
</evidence>
<evidence type="ECO:0000256" key="6">
    <source>
        <dbReference type="ARBA" id="ARBA00023098"/>
    </source>
</evidence>
<accession>A0A0L0VR84</accession>
<keyword evidence="7" id="KW-0325">Glycoprotein</keyword>
<dbReference type="FunFam" id="3.40.1090.10:FF:000030">
    <property type="entry name" value="Lysophospholipase"/>
    <property type="match status" value="1"/>
</dbReference>
<comment type="similarity">
    <text evidence="1 9">Belongs to the lysophospholipase family.</text>
</comment>
<evidence type="ECO:0000256" key="5">
    <source>
        <dbReference type="ARBA" id="ARBA00022963"/>
    </source>
</evidence>
<dbReference type="EC" id="3.1.1.5" evidence="2 9"/>
<dbReference type="InterPro" id="IPR016035">
    <property type="entry name" value="Acyl_Trfase/lysoPLipase"/>
</dbReference>
<dbReference type="OrthoDB" id="4084751at2759"/>
<dbReference type="Gene3D" id="3.40.1090.10">
    <property type="entry name" value="Cytosolic phospholipase A2 catalytic domain"/>
    <property type="match status" value="1"/>
</dbReference>
<gene>
    <name evidence="11" type="ORF">PSTG_05275</name>
</gene>
<name>A0A0L0VR84_9BASI</name>
<sequence>MCCSVYLLLDPLIATKGLHWEMPSSNLVTIVHCILILSWSAPSTGRQSLERRDPALTTSPSGNYAPVYAKCPDNIFLREPNKLTNGQAELSQAERNYIAEKAKKSVNPWRTYLQNVQLKDFDINAFLDEAEKRGGLAGDTLPNFGLSLSGGGGRALCLSSSILQAFDSRNPRADAAKVGGILQLSNYAVGVSGASWLLGAWATSNFPPISDIAPKWRLSEQNDLWDWNVAKHYRKVYKVVKQKKLAGFPTNIVDFWGRLLCRLFLDDPSQEDPNQGESVLWSSIAQTPLYKDRQVPYVIAVTTSRPGIKQDFTPYSPIYEYSAEEFGVFHPRLNASISMTYLGSPQNLNGRFGTCVRGYDNAGFIMGMSSNIYSMIDSPNDHKPIALKIIEKLTDDDNFEGKVPNTFQNMGQESTDGSPGFQDNSRDEILMADCGFINESIPIYSLLQPERKIDAIIAVDASTDGKEMDPTLLRYPNGTALFSSYSRTLLPLYQGRHMPKIPSSVNGSFTQLGYHRRPTFFGCNDFKGPLIIYLPNYYAVGETNQPTSKTTFTPEEIEVFYENGFAIATQNAGPTKNLGWPACLACALIDRQVLRNSASRTAECQACFQRYCAKD</sequence>
<dbReference type="AlphaFoldDB" id="A0A0L0VR84"/>
<dbReference type="EMBL" id="AJIL01000029">
    <property type="protein sequence ID" value="KNF01495.1"/>
    <property type="molecule type" value="Genomic_DNA"/>
</dbReference>
<feature type="domain" description="PLA2c" evidence="10">
    <location>
        <begin position="70"/>
        <end position="615"/>
    </location>
</feature>
<keyword evidence="6 8" id="KW-0443">Lipid metabolism</keyword>
<protein>
    <recommendedName>
        <fullName evidence="2 9">Lysophospholipase</fullName>
        <ecNumber evidence="2 9">3.1.1.5</ecNumber>
    </recommendedName>
</protein>
<evidence type="ECO:0000256" key="8">
    <source>
        <dbReference type="PROSITE-ProRule" id="PRU00555"/>
    </source>
</evidence>
<evidence type="ECO:0000256" key="9">
    <source>
        <dbReference type="RuleBase" id="RU362103"/>
    </source>
</evidence>
<evidence type="ECO:0000313" key="12">
    <source>
        <dbReference type="Proteomes" id="UP000054564"/>
    </source>
</evidence>
<dbReference type="InterPro" id="IPR002642">
    <property type="entry name" value="LysoPLipase_cat_dom"/>
</dbReference>
<evidence type="ECO:0000256" key="3">
    <source>
        <dbReference type="ARBA" id="ARBA00022729"/>
    </source>
</evidence>
<dbReference type="GO" id="GO:0046475">
    <property type="term" value="P:glycerophospholipid catabolic process"/>
    <property type="evidence" value="ECO:0007669"/>
    <property type="project" value="TreeGrafter"/>
</dbReference>